<reference evidence="1 2" key="1">
    <citation type="submission" date="2013-12" db="EMBL/GenBank/DDBJ databases">
        <title>Complete genome sequence of Rhizobium etli bv. mimosae IE4771.</title>
        <authorList>
            <person name="Bustos P."/>
            <person name="Santamaria R.I."/>
            <person name="Lozano L."/>
            <person name="Ormeno-Orrillo E."/>
            <person name="Rogel M.A."/>
            <person name="Romero D."/>
            <person name="Cevallos M.A."/>
            <person name="Martinez-Romero E."/>
            <person name="Gonzalez V."/>
        </authorList>
    </citation>
    <scope>NUCLEOTIDE SEQUENCE [LARGE SCALE GENOMIC DNA]</scope>
    <source>
        <strain evidence="1 2">IE4771</strain>
        <plasmid evidence="2">Plasmid pRetIE4771b</plasmid>
    </source>
</reference>
<dbReference type="EMBL" id="CP006988">
    <property type="protein sequence ID" value="AIC30003.1"/>
    <property type="molecule type" value="Genomic_DNA"/>
</dbReference>
<name>A0A060I4H3_RHIET</name>
<evidence type="ECO:0000313" key="1">
    <source>
        <dbReference type="EMBL" id="AIC30003.1"/>
    </source>
</evidence>
<gene>
    <name evidence="1" type="ORF">IE4771_PB00275</name>
</gene>
<organism evidence="1 2">
    <name type="scientific">Rhizobium etli bv. mimosae str. IE4771</name>
    <dbReference type="NCBI Taxonomy" id="1432050"/>
    <lineage>
        <taxon>Bacteria</taxon>
        <taxon>Pseudomonadati</taxon>
        <taxon>Pseudomonadota</taxon>
        <taxon>Alphaproteobacteria</taxon>
        <taxon>Hyphomicrobiales</taxon>
        <taxon>Rhizobiaceae</taxon>
        <taxon>Rhizobium/Agrobacterium group</taxon>
        <taxon>Rhizobium</taxon>
    </lineage>
</organism>
<geneLocation type="plasmid" evidence="1 2">
    <name>pRetIE4771b</name>
</geneLocation>
<sequence length="179" mass="19965">MIARKFRGFMPASLLPPAEFISLVHEMHLRLGKIHEHTLYEGFKDWATRHPSGARAVAECLADQTYESPFFGLALEGWRRYDQQGALGAALLASEDQRPMVRRQAILALAGFVAASDNIRRSAARRLSALIMAGDLEARRAAIIIPSANLRRHRKRGESDILTLQNQDIPTLRLQAKAA</sequence>
<evidence type="ECO:0008006" key="3">
    <source>
        <dbReference type="Google" id="ProtNLM"/>
    </source>
</evidence>
<dbReference type="KEGG" id="rei:IE4771_PB00275"/>
<dbReference type="AlphaFoldDB" id="A0A060I4H3"/>
<keyword evidence="1" id="KW-0614">Plasmid</keyword>
<proteinExistence type="predicted"/>
<accession>A0A060I4H3</accession>
<evidence type="ECO:0000313" key="2">
    <source>
        <dbReference type="Proteomes" id="UP000027180"/>
    </source>
</evidence>
<dbReference type="RefSeq" id="WP_040140539.1">
    <property type="nucleotide sequence ID" value="NZ_CP006988.1"/>
</dbReference>
<protein>
    <recommendedName>
        <fullName evidence="3">HEAT repeat domain-containing protein</fullName>
    </recommendedName>
</protein>
<dbReference type="Proteomes" id="UP000027180">
    <property type="component" value="Plasmid pRetIE4771b"/>
</dbReference>
<dbReference type="HOGENOM" id="CLU_1502304_0_0_5"/>